<keyword evidence="2" id="KW-1185">Reference proteome</keyword>
<dbReference type="Proteomes" id="UP000305887">
    <property type="component" value="Unassembled WGS sequence"/>
</dbReference>
<accession>A0A5C4MJC2</accession>
<evidence type="ECO:0000313" key="2">
    <source>
        <dbReference type="Proteomes" id="UP000305887"/>
    </source>
</evidence>
<proteinExistence type="predicted"/>
<reference evidence="1 2" key="1">
    <citation type="submission" date="2019-06" db="EMBL/GenBank/DDBJ databases">
        <title>YIM 131921 draft genome.</title>
        <authorList>
            <person name="Jiang L."/>
        </authorList>
    </citation>
    <scope>NUCLEOTIDE SEQUENCE [LARGE SCALE GENOMIC DNA]</scope>
    <source>
        <strain evidence="1 2">YIM 131921</strain>
    </source>
</reference>
<organism evidence="1 2">
    <name type="scientific">Rubellimicrobium rubrum</name>
    <dbReference type="NCBI Taxonomy" id="2585369"/>
    <lineage>
        <taxon>Bacteria</taxon>
        <taxon>Pseudomonadati</taxon>
        <taxon>Pseudomonadota</taxon>
        <taxon>Alphaproteobacteria</taxon>
        <taxon>Rhodobacterales</taxon>
        <taxon>Roseobacteraceae</taxon>
        <taxon>Rubellimicrobium</taxon>
    </lineage>
</organism>
<evidence type="ECO:0000313" key="1">
    <source>
        <dbReference type="EMBL" id="TNC44605.1"/>
    </source>
</evidence>
<dbReference type="AlphaFoldDB" id="A0A5C4MJC2"/>
<gene>
    <name evidence="1" type="ORF">FHG66_20635</name>
</gene>
<name>A0A5C4MJC2_9RHOB</name>
<dbReference type="EMBL" id="VDFU01000056">
    <property type="protein sequence ID" value="TNC44605.1"/>
    <property type="molecule type" value="Genomic_DNA"/>
</dbReference>
<comment type="caution">
    <text evidence="1">The sequence shown here is derived from an EMBL/GenBank/DDBJ whole genome shotgun (WGS) entry which is preliminary data.</text>
</comment>
<protein>
    <submittedName>
        <fullName evidence="1">Uncharacterized protein</fullName>
    </submittedName>
</protein>
<dbReference type="RefSeq" id="WP_139079033.1">
    <property type="nucleotide sequence ID" value="NZ_VDFU01000056.1"/>
</dbReference>
<sequence length="61" mass="6431">MADFEDGDVLDLSAFGFTSVGAALQKAEQNGDDLVFTTAGGHSLTLEHTTRTDLTTSDLIL</sequence>